<dbReference type="AlphaFoldDB" id="A0A2S8BM67"/>
<keyword evidence="1" id="KW-0456">Lyase</keyword>
<protein>
    <submittedName>
        <fullName evidence="1">Citrate lyase subunit beta-like protein</fullName>
        <ecNumber evidence="1">4.1.-.-</ecNumber>
    </submittedName>
</protein>
<accession>A0A2S8BM67</accession>
<sequence length="53" mass="6109">MVRNAYRPAPDKVDWARRVLEAARTERGVFAFEGQMVDSPVLRHAEAILRRAE</sequence>
<dbReference type="GO" id="GO:0016829">
    <property type="term" value="F:lyase activity"/>
    <property type="evidence" value="ECO:0007669"/>
    <property type="project" value="UniProtKB-KW"/>
</dbReference>
<reference evidence="1 2" key="1">
    <citation type="journal article" date="2017" name="Int. J. Syst. Evol. Microbiol.">
        <title>Mycobacterium talmoniae sp. nov., a slowly growing mycobacterium isolated from human respiratory samples.</title>
        <authorList>
            <person name="Davidson R.M."/>
            <person name="DeGroote M.A."/>
            <person name="Marola J.L."/>
            <person name="Buss S."/>
            <person name="Jones V."/>
            <person name="McNeil M.R."/>
            <person name="Freifeld A.G."/>
            <person name="Elaine Epperson L."/>
            <person name="Hasan N.A."/>
            <person name="Jackson M."/>
            <person name="Iwen P.C."/>
            <person name="Salfinger M."/>
            <person name="Strong M."/>
        </authorList>
    </citation>
    <scope>NUCLEOTIDE SEQUENCE [LARGE SCALE GENOMIC DNA]</scope>
    <source>
        <strain evidence="1 2">ATCC BAA-2683</strain>
    </source>
</reference>
<evidence type="ECO:0000313" key="1">
    <source>
        <dbReference type="EMBL" id="PQM47723.1"/>
    </source>
</evidence>
<organism evidence="1 2">
    <name type="scientific">Mycobacterium talmoniae</name>
    <dbReference type="NCBI Taxonomy" id="1858794"/>
    <lineage>
        <taxon>Bacteria</taxon>
        <taxon>Bacillati</taxon>
        <taxon>Actinomycetota</taxon>
        <taxon>Actinomycetes</taxon>
        <taxon>Mycobacteriales</taxon>
        <taxon>Mycobacteriaceae</taxon>
        <taxon>Mycobacterium</taxon>
    </lineage>
</organism>
<dbReference type="EC" id="4.1.-.-" evidence="1"/>
<comment type="caution">
    <text evidence="1">The sequence shown here is derived from an EMBL/GenBank/DDBJ whole genome shotgun (WGS) entry which is preliminary data.</text>
</comment>
<dbReference type="Gene3D" id="3.20.20.60">
    <property type="entry name" value="Phosphoenolpyruvate-binding domains"/>
    <property type="match status" value="1"/>
</dbReference>
<dbReference type="EMBL" id="PPEA01000291">
    <property type="protein sequence ID" value="PQM47723.1"/>
    <property type="molecule type" value="Genomic_DNA"/>
</dbReference>
<gene>
    <name evidence="1" type="primary">citE_1</name>
    <name evidence="1" type="ORF">C1Y40_02070</name>
</gene>
<dbReference type="InterPro" id="IPR040442">
    <property type="entry name" value="Pyrv_kinase-like_dom_sf"/>
</dbReference>
<dbReference type="Proteomes" id="UP000238296">
    <property type="component" value="Unassembled WGS sequence"/>
</dbReference>
<proteinExistence type="predicted"/>
<name>A0A2S8BM67_9MYCO</name>
<evidence type="ECO:0000313" key="2">
    <source>
        <dbReference type="Proteomes" id="UP000238296"/>
    </source>
</evidence>